<proteinExistence type="inferred from homology"/>
<dbReference type="InterPro" id="IPR050259">
    <property type="entry name" value="SDR"/>
</dbReference>
<feature type="chain" id="PRO_5046820311" description="3-oxoacyl-[acyl-carrier-protein] reductase MabA" evidence="6">
    <location>
        <begin position="29"/>
        <end position="257"/>
    </location>
</feature>
<dbReference type="PRINTS" id="PR00081">
    <property type="entry name" value="GDHRDH"/>
</dbReference>
<dbReference type="EMBL" id="JAHKNI010000005">
    <property type="protein sequence ID" value="MBU3063066.1"/>
    <property type="molecule type" value="Genomic_DNA"/>
</dbReference>
<dbReference type="RefSeq" id="WP_215917992.1">
    <property type="nucleotide sequence ID" value="NZ_JAHKNI010000005.1"/>
</dbReference>
<feature type="signal peptide" evidence="6">
    <location>
        <begin position="1"/>
        <end position="28"/>
    </location>
</feature>
<evidence type="ECO:0000256" key="2">
    <source>
        <dbReference type="ARBA" id="ARBA00006484"/>
    </source>
</evidence>
<accession>A0ABS6AYD7</accession>
<keyword evidence="3" id="KW-0964">Secreted</keyword>
<keyword evidence="6" id="KW-0732">Signal</keyword>
<dbReference type="Gene3D" id="3.40.50.720">
    <property type="entry name" value="NAD(P)-binding Rossmann-like Domain"/>
    <property type="match status" value="1"/>
</dbReference>
<dbReference type="Pfam" id="PF13561">
    <property type="entry name" value="adh_short_C2"/>
    <property type="match status" value="1"/>
</dbReference>
<dbReference type="PANTHER" id="PTHR42879:SF6">
    <property type="entry name" value="NADPH-DEPENDENT REDUCTASE BACG"/>
    <property type="match status" value="1"/>
</dbReference>
<comment type="caution">
    <text evidence="7">The sequence shown here is derived from an EMBL/GenBank/DDBJ whole genome shotgun (WGS) entry which is preliminary data.</text>
</comment>
<protein>
    <recommendedName>
        <fullName evidence="4">3-oxoacyl-[acyl-carrier-protein] reductase MabA</fullName>
    </recommendedName>
</protein>
<evidence type="ECO:0000313" key="8">
    <source>
        <dbReference type="Proteomes" id="UP000733379"/>
    </source>
</evidence>
<dbReference type="InterPro" id="IPR036291">
    <property type="entry name" value="NAD(P)-bd_dom_sf"/>
</dbReference>
<dbReference type="SUPFAM" id="SSF51735">
    <property type="entry name" value="NAD(P)-binding Rossmann-fold domains"/>
    <property type="match status" value="1"/>
</dbReference>
<comment type="catalytic activity">
    <reaction evidence="5">
        <text>a (3R)-hydroxyacyl-[ACP] + NADP(+) = a 3-oxoacyl-[ACP] + NADPH + H(+)</text>
        <dbReference type="Rhea" id="RHEA:17397"/>
        <dbReference type="Rhea" id="RHEA-COMP:9916"/>
        <dbReference type="Rhea" id="RHEA-COMP:9945"/>
        <dbReference type="ChEBI" id="CHEBI:15378"/>
        <dbReference type="ChEBI" id="CHEBI:57783"/>
        <dbReference type="ChEBI" id="CHEBI:58349"/>
        <dbReference type="ChEBI" id="CHEBI:78776"/>
        <dbReference type="ChEBI" id="CHEBI:78827"/>
        <dbReference type="EC" id="1.1.1.100"/>
    </reaction>
    <physiologicalReaction direction="right-to-left" evidence="5">
        <dbReference type="Rhea" id="RHEA:17399"/>
    </physiologicalReaction>
</comment>
<keyword evidence="3" id="KW-0134">Cell wall</keyword>
<comment type="subcellular location">
    <subcellularLocation>
        <location evidence="1">Secreted</location>
        <location evidence="1">Cell wall</location>
    </subcellularLocation>
</comment>
<dbReference type="PANTHER" id="PTHR42879">
    <property type="entry name" value="3-OXOACYL-(ACYL-CARRIER-PROTEIN) REDUCTASE"/>
    <property type="match status" value="1"/>
</dbReference>
<comment type="similarity">
    <text evidence="2">Belongs to the short-chain dehydrogenases/reductases (SDR) family.</text>
</comment>
<dbReference type="InterPro" id="IPR002347">
    <property type="entry name" value="SDR_fam"/>
</dbReference>
<evidence type="ECO:0000256" key="1">
    <source>
        <dbReference type="ARBA" id="ARBA00004191"/>
    </source>
</evidence>
<evidence type="ECO:0000256" key="4">
    <source>
        <dbReference type="ARBA" id="ARBA00040781"/>
    </source>
</evidence>
<gene>
    <name evidence="7" type="ORF">KO481_16220</name>
</gene>
<dbReference type="Proteomes" id="UP000733379">
    <property type="component" value="Unassembled WGS sequence"/>
</dbReference>
<name>A0ABS6AYD7_9NOCA</name>
<evidence type="ECO:0000256" key="5">
    <source>
        <dbReference type="ARBA" id="ARBA00047400"/>
    </source>
</evidence>
<reference evidence="7 8" key="1">
    <citation type="submission" date="2021-06" db="EMBL/GenBank/DDBJ databases">
        <title>Actinomycetes sequencing.</title>
        <authorList>
            <person name="Shan Q."/>
        </authorList>
    </citation>
    <scope>NUCLEOTIDE SEQUENCE [LARGE SCALE GENOMIC DNA]</scope>
    <source>
        <strain evidence="7 8">NEAU-G5</strain>
    </source>
</reference>
<evidence type="ECO:0000313" key="7">
    <source>
        <dbReference type="EMBL" id="MBU3063066.1"/>
    </source>
</evidence>
<evidence type="ECO:0000256" key="6">
    <source>
        <dbReference type="SAM" id="SignalP"/>
    </source>
</evidence>
<sequence length="257" mass="25717">MDLGIDGRTAIVLASTAGLGAATAAALAAEGANVVVTGRDPSSTRQVAQALKAAIGVDCDLTEPGTAERILDATRETYGEPDILVLNGPGPSPGTAAALDAAGARTAIDALLATHIELVNLVLPGMRARRWGRIVAIGSSGVEAPLPMLAASNLGRAALAAYLKTLAAEVAADGVTVNMVLPGRIGTDRVASLDAAAARRTGTSVDAVRTASQAKIPIGRYGEPHEFGAVAAFLCGAPASYVTGSMIRCDGGLLANL</sequence>
<organism evidence="7 8">
    <name type="scientific">Nocardia albiluteola</name>
    <dbReference type="NCBI Taxonomy" id="2842303"/>
    <lineage>
        <taxon>Bacteria</taxon>
        <taxon>Bacillati</taxon>
        <taxon>Actinomycetota</taxon>
        <taxon>Actinomycetes</taxon>
        <taxon>Mycobacteriales</taxon>
        <taxon>Nocardiaceae</taxon>
        <taxon>Nocardia</taxon>
    </lineage>
</organism>
<keyword evidence="8" id="KW-1185">Reference proteome</keyword>
<evidence type="ECO:0000256" key="3">
    <source>
        <dbReference type="ARBA" id="ARBA00022512"/>
    </source>
</evidence>